<accession>A0A1I5W7X6</accession>
<reference evidence="6" key="1">
    <citation type="submission" date="2016-10" db="EMBL/GenBank/DDBJ databases">
        <authorList>
            <person name="Varghese N."/>
            <person name="Submissions S."/>
        </authorList>
    </citation>
    <scope>NUCLEOTIDE SEQUENCE [LARGE SCALE GENOMIC DNA]</scope>
    <source>
        <strain evidence="6">JCM 10271</strain>
    </source>
</reference>
<dbReference type="CDD" id="cd02440">
    <property type="entry name" value="AdoMet_MTases"/>
    <property type="match status" value="1"/>
</dbReference>
<keyword evidence="6" id="KW-1185">Reference proteome</keyword>
<dbReference type="STRING" id="93684.SAMN05421853_102183"/>
<protein>
    <submittedName>
        <fullName evidence="5">Methyltransferase domain-containing protein</fullName>
    </submittedName>
</protein>
<dbReference type="AlphaFoldDB" id="A0A1I5W7X6"/>
<dbReference type="GO" id="GO:0008168">
    <property type="term" value="F:methyltransferase activity"/>
    <property type="evidence" value="ECO:0007669"/>
    <property type="project" value="UniProtKB-KW"/>
</dbReference>
<evidence type="ECO:0000256" key="1">
    <source>
        <dbReference type="ARBA" id="ARBA00022603"/>
    </source>
</evidence>
<dbReference type="PANTHER" id="PTHR43464:SF19">
    <property type="entry name" value="UBIQUINONE BIOSYNTHESIS O-METHYLTRANSFERASE, MITOCHONDRIAL"/>
    <property type="match status" value="1"/>
</dbReference>
<dbReference type="Proteomes" id="UP000243106">
    <property type="component" value="Unassembled WGS sequence"/>
</dbReference>
<evidence type="ECO:0000313" key="5">
    <source>
        <dbReference type="EMBL" id="SFQ15850.1"/>
    </source>
</evidence>
<sequence>MVSVAEQYEAYPYPDRDPAEEKTRLVTGSPSHPLEMDHFLWGGARDWSKPLRILVAGGGTGDGTIQLAQILAWAGRECEITYLDLSRRAREIAEARASARGLTSITFHTASLLDAPDFGRFDYVDCCGVLHHLPEPEAGFRALREALAPGGAAGVMVYAPYGRSGVYPLQEAFGALFDGASPEVRLAEARKIVAELPAGHPFRANTNLVDHEQSDAGFYDLLLHSQDRAYSVSELSETLDATGWQLASFATPGLYDLSRITGQGADLPEHRRMALAEKLRGTIKVHNAYLVPAEAQRPEPASGHRRANVPHLRGLDPRALAQAIGAGKRPSLKACGVSVPLSLDKRTAPLIGSIDGTRNLNEIAAMAGLDPLAFWRLWQPLEAALAPWGILLYSSLYRRVR</sequence>
<dbReference type="Gene3D" id="3.40.50.150">
    <property type="entry name" value="Vaccinia Virus protein VP39"/>
    <property type="match status" value="1"/>
</dbReference>
<dbReference type="RefSeq" id="WP_093009458.1">
    <property type="nucleotide sequence ID" value="NZ_FOXV01000002.1"/>
</dbReference>
<keyword evidence="2 5" id="KW-0808">Transferase</keyword>
<evidence type="ECO:0000256" key="3">
    <source>
        <dbReference type="ARBA" id="ARBA00022691"/>
    </source>
</evidence>
<gene>
    <name evidence="5" type="ORF">SAMN05421853_102183</name>
</gene>
<dbReference type="InterPro" id="IPR029063">
    <property type="entry name" value="SAM-dependent_MTases_sf"/>
</dbReference>
<dbReference type="InterPro" id="IPR013217">
    <property type="entry name" value="Methyltransf_12"/>
</dbReference>
<keyword evidence="1 5" id="KW-0489">Methyltransferase</keyword>
<dbReference type="GO" id="GO:0032259">
    <property type="term" value="P:methylation"/>
    <property type="evidence" value="ECO:0007669"/>
    <property type="project" value="UniProtKB-KW"/>
</dbReference>
<name>A0A1I5W7X6_9RHOB</name>
<evidence type="ECO:0000313" key="6">
    <source>
        <dbReference type="Proteomes" id="UP000243106"/>
    </source>
</evidence>
<keyword evidence="3" id="KW-0949">S-adenosyl-L-methionine</keyword>
<evidence type="ECO:0000259" key="4">
    <source>
        <dbReference type="Pfam" id="PF08242"/>
    </source>
</evidence>
<dbReference type="PANTHER" id="PTHR43464">
    <property type="entry name" value="METHYLTRANSFERASE"/>
    <property type="match status" value="1"/>
</dbReference>
<dbReference type="SUPFAM" id="SSF53335">
    <property type="entry name" value="S-adenosyl-L-methionine-dependent methyltransferases"/>
    <property type="match status" value="1"/>
</dbReference>
<evidence type="ECO:0000256" key="2">
    <source>
        <dbReference type="ARBA" id="ARBA00022679"/>
    </source>
</evidence>
<proteinExistence type="predicted"/>
<dbReference type="Pfam" id="PF08242">
    <property type="entry name" value="Methyltransf_12"/>
    <property type="match status" value="1"/>
</dbReference>
<dbReference type="EMBL" id="FOXV01000002">
    <property type="protein sequence ID" value="SFQ15850.1"/>
    <property type="molecule type" value="Genomic_DNA"/>
</dbReference>
<organism evidence="5 6">
    <name type="scientific">Roseivivax halotolerans</name>
    <dbReference type="NCBI Taxonomy" id="93684"/>
    <lineage>
        <taxon>Bacteria</taxon>
        <taxon>Pseudomonadati</taxon>
        <taxon>Pseudomonadota</taxon>
        <taxon>Alphaproteobacteria</taxon>
        <taxon>Rhodobacterales</taxon>
        <taxon>Roseobacteraceae</taxon>
        <taxon>Roseivivax</taxon>
    </lineage>
</organism>
<feature type="domain" description="Methyltransferase type 12" evidence="4">
    <location>
        <begin position="56"/>
        <end position="151"/>
    </location>
</feature>